<evidence type="ECO:0000313" key="3">
    <source>
        <dbReference type="Proteomes" id="UP000712600"/>
    </source>
</evidence>
<sequence>MIILNLIISDSNRGPQIGVDEFWRQRVLRRDRTTVQSCPARSDEAITRSDEVTAISDDDEELKRTS</sequence>
<evidence type="ECO:0000313" key="2">
    <source>
        <dbReference type="EMBL" id="KAF3603506.1"/>
    </source>
</evidence>
<protein>
    <submittedName>
        <fullName evidence="2">Uncharacterized protein</fullName>
    </submittedName>
</protein>
<dbReference type="AlphaFoldDB" id="A0A8S9SPK3"/>
<feature type="region of interest" description="Disordered" evidence="1">
    <location>
        <begin position="36"/>
        <end position="66"/>
    </location>
</feature>
<reference evidence="2" key="1">
    <citation type="submission" date="2019-12" db="EMBL/GenBank/DDBJ databases">
        <title>Genome sequencing and annotation of Brassica cretica.</title>
        <authorList>
            <person name="Studholme D.J."/>
            <person name="Sarris P."/>
        </authorList>
    </citation>
    <scope>NUCLEOTIDE SEQUENCE</scope>
    <source>
        <strain evidence="2">PFS-109/04</strain>
        <tissue evidence="2">Leaf</tissue>
    </source>
</reference>
<evidence type="ECO:0000256" key="1">
    <source>
        <dbReference type="SAM" id="MobiDB-lite"/>
    </source>
</evidence>
<dbReference type="EMBL" id="QGKX02000004">
    <property type="protein sequence ID" value="KAF3603506.1"/>
    <property type="molecule type" value="Genomic_DNA"/>
</dbReference>
<feature type="compositionally biased region" description="Basic and acidic residues" evidence="1">
    <location>
        <begin position="41"/>
        <end position="51"/>
    </location>
</feature>
<proteinExistence type="predicted"/>
<organism evidence="2 3">
    <name type="scientific">Brassica cretica</name>
    <name type="common">Mustard</name>
    <dbReference type="NCBI Taxonomy" id="69181"/>
    <lineage>
        <taxon>Eukaryota</taxon>
        <taxon>Viridiplantae</taxon>
        <taxon>Streptophyta</taxon>
        <taxon>Embryophyta</taxon>
        <taxon>Tracheophyta</taxon>
        <taxon>Spermatophyta</taxon>
        <taxon>Magnoliopsida</taxon>
        <taxon>eudicotyledons</taxon>
        <taxon>Gunneridae</taxon>
        <taxon>Pentapetalae</taxon>
        <taxon>rosids</taxon>
        <taxon>malvids</taxon>
        <taxon>Brassicales</taxon>
        <taxon>Brassicaceae</taxon>
        <taxon>Brassiceae</taxon>
        <taxon>Brassica</taxon>
    </lineage>
</organism>
<accession>A0A8S9SPK3</accession>
<comment type="caution">
    <text evidence="2">The sequence shown here is derived from an EMBL/GenBank/DDBJ whole genome shotgun (WGS) entry which is preliminary data.</text>
</comment>
<name>A0A8S9SPK3_BRACR</name>
<gene>
    <name evidence="2" type="ORF">F2Q69_00036093</name>
</gene>
<dbReference type="Proteomes" id="UP000712600">
    <property type="component" value="Unassembled WGS sequence"/>
</dbReference>